<comment type="caution">
    <text evidence="1">The sequence shown here is derived from an EMBL/GenBank/DDBJ whole genome shotgun (WGS) entry which is preliminary data.</text>
</comment>
<dbReference type="Proteomes" id="UP001205506">
    <property type="component" value="Unassembled WGS sequence"/>
</dbReference>
<gene>
    <name evidence="1" type="ORF">NNC68_08185</name>
</gene>
<evidence type="ECO:0000313" key="1">
    <source>
        <dbReference type="EMBL" id="MCP9549451.1"/>
    </source>
</evidence>
<accession>A0AAW5IE44</accession>
<reference evidence="1" key="1">
    <citation type="submission" date="2022-07" db="EMBL/GenBank/DDBJ databases">
        <title>Prevotella copri.</title>
        <authorList>
            <person name="Yang C."/>
        </authorList>
    </citation>
    <scope>NUCLEOTIDE SEQUENCE</scope>
    <source>
        <strain evidence="1">HF1805</strain>
    </source>
</reference>
<dbReference type="RefSeq" id="WP_254969989.1">
    <property type="nucleotide sequence ID" value="NZ_JANDWU010000012.1"/>
</dbReference>
<dbReference type="EMBL" id="JANDWU010000012">
    <property type="protein sequence ID" value="MCP9549451.1"/>
    <property type="molecule type" value="Genomic_DNA"/>
</dbReference>
<name>A0AAW5IE44_9BACT</name>
<evidence type="ECO:0000313" key="2">
    <source>
        <dbReference type="Proteomes" id="UP001205506"/>
    </source>
</evidence>
<proteinExistence type="predicted"/>
<protein>
    <recommendedName>
        <fullName evidence="3">LysM domain-containing protein</fullName>
    </recommendedName>
</protein>
<sequence length="312" mass="35823">MQTYKVQTGQNIFDIAVMLHGSVEGIFDLFVNNPELSFENGVSVGDELLWDEDFIVHDSIVNHLKENNIVPANGERHVYYKECSLPIRIVIKVPADESQILFTMSGDNDMIVDWGDNTDLETIHLNKNETEYFHFFDNESDKRTVKLYGNFNVKRFDASKINGSLLPVAPITVDEFVCNKNNMNLTGLFLFKGTYMASLSQMYIKNLNSIRDMSLQSLVLKDNEYGDEKCIDDYLIYIAQNNNQRRNCHVVLDKMPSGEYKEPKRNSNGNYVIETGMEAIYVITHEVAWNEAGAWVFDINGKTYKYENQDIA</sequence>
<evidence type="ECO:0008006" key="3">
    <source>
        <dbReference type="Google" id="ProtNLM"/>
    </source>
</evidence>
<dbReference type="AlphaFoldDB" id="A0AAW5IE44"/>
<organism evidence="1 2">
    <name type="scientific">Segatella copri</name>
    <dbReference type="NCBI Taxonomy" id="165179"/>
    <lineage>
        <taxon>Bacteria</taxon>
        <taxon>Pseudomonadati</taxon>
        <taxon>Bacteroidota</taxon>
        <taxon>Bacteroidia</taxon>
        <taxon>Bacteroidales</taxon>
        <taxon>Prevotellaceae</taxon>
        <taxon>Segatella</taxon>
    </lineage>
</organism>